<reference evidence="1 2" key="1">
    <citation type="submission" date="2012-11" db="EMBL/GenBank/DDBJ databases">
        <title>Genome assembly of Thiorhodococcus sp. AK35.</title>
        <authorList>
            <person name="Nupur N."/>
            <person name="Khatri I."/>
            <person name="Subramanian S."/>
            <person name="Pinnaka A."/>
        </authorList>
    </citation>
    <scope>NUCLEOTIDE SEQUENCE [LARGE SCALE GENOMIC DNA]</scope>
    <source>
        <strain evidence="1 2">AK35</strain>
    </source>
</reference>
<evidence type="ECO:0000313" key="2">
    <source>
        <dbReference type="Proteomes" id="UP000019460"/>
    </source>
</evidence>
<comment type="caution">
    <text evidence="1">The sequence shown here is derived from an EMBL/GenBank/DDBJ whole genome shotgun (WGS) entry which is preliminary data.</text>
</comment>
<keyword evidence="2" id="KW-1185">Reference proteome</keyword>
<accession>W9V8Y9</accession>
<evidence type="ECO:0000313" key="1">
    <source>
        <dbReference type="EMBL" id="EXJ16083.1"/>
    </source>
</evidence>
<name>W9V8Y9_9GAMM</name>
<dbReference type="EMBL" id="AONC01000015">
    <property type="protein sequence ID" value="EXJ16083.1"/>
    <property type="molecule type" value="Genomic_DNA"/>
</dbReference>
<dbReference type="AlphaFoldDB" id="W9V8Y9"/>
<sequence length="47" mass="5534">MLDRSSAVESDGAFRGLQREIFEMRLWRHVRFPGERQARGRIDENAS</sequence>
<dbReference type="Proteomes" id="UP000019460">
    <property type="component" value="Unassembled WGS sequence"/>
</dbReference>
<proteinExistence type="predicted"/>
<dbReference type="STRING" id="1249627.D779_0552"/>
<gene>
    <name evidence="1" type="ORF">D779_0552</name>
</gene>
<organism evidence="1 2">
    <name type="scientific">Imhoffiella purpurea</name>
    <dbReference type="NCBI Taxonomy" id="1249627"/>
    <lineage>
        <taxon>Bacteria</taxon>
        <taxon>Pseudomonadati</taxon>
        <taxon>Pseudomonadota</taxon>
        <taxon>Gammaproteobacteria</taxon>
        <taxon>Chromatiales</taxon>
        <taxon>Chromatiaceae</taxon>
        <taxon>Imhoffiella</taxon>
    </lineage>
</organism>
<protein>
    <submittedName>
        <fullName evidence="1">Uncharacterized protein</fullName>
    </submittedName>
</protein>